<dbReference type="InterPro" id="IPR006336">
    <property type="entry name" value="GCS2"/>
</dbReference>
<keyword evidence="8" id="KW-0317">Glutathione biosynthesis</keyword>
<dbReference type="EMBL" id="JALJOQ010000088">
    <property type="protein sequence ID" value="KAK9799738.1"/>
    <property type="molecule type" value="Genomic_DNA"/>
</dbReference>
<dbReference type="EC" id="6.3.2.2" evidence="13"/>
<evidence type="ECO:0000256" key="9">
    <source>
        <dbReference type="ARBA" id="ARBA00022741"/>
    </source>
</evidence>
<comment type="catalytic activity">
    <reaction evidence="13">
        <text>L-cysteine + L-glutamate + ATP = gamma-L-glutamyl-L-cysteine + ADP + phosphate + H(+)</text>
        <dbReference type="Rhea" id="RHEA:13285"/>
        <dbReference type="ChEBI" id="CHEBI:15378"/>
        <dbReference type="ChEBI" id="CHEBI:29985"/>
        <dbReference type="ChEBI" id="CHEBI:30616"/>
        <dbReference type="ChEBI" id="CHEBI:35235"/>
        <dbReference type="ChEBI" id="CHEBI:43474"/>
        <dbReference type="ChEBI" id="CHEBI:58173"/>
        <dbReference type="ChEBI" id="CHEBI:456216"/>
        <dbReference type="EC" id="6.3.2.2"/>
    </reaction>
</comment>
<reference evidence="14 15" key="1">
    <citation type="journal article" date="2024" name="Nat. Commun.">
        <title>Phylogenomics reveals the evolutionary origins of lichenization in chlorophyte algae.</title>
        <authorList>
            <person name="Puginier C."/>
            <person name="Libourel C."/>
            <person name="Otte J."/>
            <person name="Skaloud P."/>
            <person name="Haon M."/>
            <person name="Grisel S."/>
            <person name="Petersen M."/>
            <person name="Berrin J.G."/>
            <person name="Delaux P.M."/>
            <person name="Dal Grande F."/>
            <person name="Keller J."/>
        </authorList>
    </citation>
    <scope>NUCLEOTIDE SEQUENCE [LARGE SCALE GENOMIC DNA]</scope>
    <source>
        <strain evidence="14 15">SAG 2036</strain>
    </source>
</reference>
<comment type="caution">
    <text evidence="14">The sequence shown here is derived from an EMBL/GenBank/DDBJ whole genome shotgun (WGS) entry which is preliminary data.</text>
</comment>
<dbReference type="GO" id="GO:0006750">
    <property type="term" value="P:glutathione biosynthetic process"/>
    <property type="evidence" value="ECO:0007669"/>
    <property type="project" value="UniProtKB-UniRule"/>
</dbReference>
<comment type="subunit">
    <text evidence="4">Homodimer or monomer when oxidized or reduced, respectively.</text>
</comment>
<keyword evidence="15" id="KW-1185">Reference proteome</keyword>
<evidence type="ECO:0000313" key="14">
    <source>
        <dbReference type="EMBL" id="KAK9799738.1"/>
    </source>
</evidence>
<evidence type="ECO:0000256" key="3">
    <source>
        <dbReference type="ARBA" id="ARBA00010253"/>
    </source>
</evidence>
<sequence>MASAAPEAVQMLSKQDLVNYLRSGCKPRSQWRIGTEHEKLGYFKDSHKRLDYAAIQRLLEGLVSRYGWQPMMEGDYLIGAELDGQSVTLEPGGQFELSGAPLASLHDTHRETHSHLQQVTTLAEEIGCAFLALGFDPKWDTADVPIMPKNRYRIMREYMTKVGTLGHDMMFRSTTIQVNIDFEDERDMVEKMRIGIALQPIATALFANSPFRQGKPTGFNSWRSHVWEDVDPDRTGILPFVWDEDFGFERYVDYALDVPMYFKYKDGEYKNATSQRTTFRDFMEGKLFLVPGERPNLKDWETHLTTIFPEVRLKRYMEMRGADGGPESAIDALPALWVGLLYDRECQTSAYNMIKDWTSADHEGLRKAVPRDGLRAKFRDTTVQELAKQVVGLAHTGLQRRGLGEEKYLEPLDRFVKTGQNAADVLLEKFHNEWHGSIDPCYTAEFRF</sequence>
<name>A0AAW1P0K5_9CHLO</name>
<organism evidence="14 15">
    <name type="scientific">Symbiochloris irregularis</name>
    <dbReference type="NCBI Taxonomy" id="706552"/>
    <lineage>
        <taxon>Eukaryota</taxon>
        <taxon>Viridiplantae</taxon>
        <taxon>Chlorophyta</taxon>
        <taxon>core chlorophytes</taxon>
        <taxon>Trebouxiophyceae</taxon>
        <taxon>Trebouxiales</taxon>
        <taxon>Trebouxiaceae</taxon>
        <taxon>Symbiochloris</taxon>
    </lineage>
</organism>
<dbReference type="Pfam" id="PF04107">
    <property type="entry name" value="GCS2"/>
    <property type="match status" value="1"/>
</dbReference>
<dbReference type="InterPro" id="IPR011556">
    <property type="entry name" value="Glut_cys_lig_pln_type"/>
</dbReference>
<keyword evidence="6 13" id="KW-0436">Ligase</keyword>
<protein>
    <recommendedName>
        <fullName evidence="13">Glutamate--cysteine ligase</fullName>
        <ecNumber evidence="13">6.3.2.2</ecNumber>
    </recommendedName>
</protein>
<dbReference type="GO" id="GO:0009507">
    <property type="term" value="C:chloroplast"/>
    <property type="evidence" value="ECO:0007669"/>
    <property type="project" value="UniProtKB-SubCell"/>
</dbReference>
<dbReference type="Gene3D" id="3.30.590.20">
    <property type="match status" value="1"/>
</dbReference>
<comment type="pathway">
    <text evidence="2">Sulfur metabolism; glutathione biosynthesis; glutathione from L-cysteine and L-glutamate: step 1/2.</text>
</comment>
<evidence type="ECO:0000313" key="15">
    <source>
        <dbReference type="Proteomes" id="UP001465755"/>
    </source>
</evidence>
<keyword evidence="12" id="KW-1015">Disulfide bond</keyword>
<comment type="similarity">
    <text evidence="3 13">Belongs to the carboxylate-amine ligase family. Glutamate--cysteine ligase type 2 subfamily.</text>
</comment>
<dbReference type="PIRSF" id="PIRSF017901">
    <property type="entry name" value="GCL"/>
    <property type="match status" value="1"/>
</dbReference>
<dbReference type="NCBIfam" id="TIGR01436">
    <property type="entry name" value="glu_cys_lig_pln"/>
    <property type="match status" value="1"/>
</dbReference>
<dbReference type="Proteomes" id="UP001465755">
    <property type="component" value="Unassembled WGS sequence"/>
</dbReference>
<evidence type="ECO:0000256" key="6">
    <source>
        <dbReference type="ARBA" id="ARBA00022598"/>
    </source>
</evidence>
<keyword evidence="11" id="KW-0809">Transit peptide</keyword>
<keyword evidence="10 13" id="KW-0067">ATP-binding</keyword>
<dbReference type="PANTHER" id="PTHR34378:SF1">
    <property type="entry name" value="GLUTAMATE--CYSTEINE LIGASE, CHLOROPLASTIC"/>
    <property type="match status" value="1"/>
</dbReference>
<evidence type="ECO:0000256" key="12">
    <source>
        <dbReference type="ARBA" id="ARBA00023157"/>
    </source>
</evidence>
<evidence type="ECO:0000256" key="5">
    <source>
        <dbReference type="ARBA" id="ARBA00022528"/>
    </source>
</evidence>
<evidence type="ECO:0000256" key="13">
    <source>
        <dbReference type="PIRNR" id="PIRNR017901"/>
    </source>
</evidence>
<evidence type="ECO:0000256" key="2">
    <source>
        <dbReference type="ARBA" id="ARBA00005006"/>
    </source>
</evidence>
<proteinExistence type="inferred from homology"/>
<keyword evidence="5 13" id="KW-0150">Chloroplast</keyword>
<keyword evidence="9 13" id="KW-0547">Nucleotide-binding</keyword>
<dbReference type="InterPro" id="IPR014746">
    <property type="entry name" value="Gln_synth/guanido_kin_cat_dom"/>
</dbReference>
<dbReference type="InterPro" id="IPR035434">
    <property type="entry name" value="GCL_bact_plant"/>
</dbReference>
<dbReference type="AlphaFoldDB" id="A0AAW1P0K5"/>
<dbReference type="GO" id="GO:0004357">
    <property type="term" value="F:glutamate-cysteine ligase activity"/>
    <property type="evidence" value="ECO:0007669"/>
    <property type="project" value="UniProtKB-UniRule"/>
</dbReference>
<comment type="subcellular location">
    <subcellularLocation>
        <location evidence="1 13">Plastid</location>
        <location evidence="1 13">Chloroplast</location>
    </subcellularLocation>
</comment>
<dbReference type="SUPFAM" id="SSF55931">
    <property type="entry name" value="Glutamine synthetase/guanido kinase"/>
    <property type="match status" value="1"/>
</dbReference>
<evidence type="ECO:0000256" key="7">
    <source>
        <dbReference type="ARBA" id="ARBA00022640"/>
    </source>
</evidence>
<keyword evidence="7" id="KW-0934">Plastid</keyword>
<evidence type="ECO:0000256" key="1">
    <source>
        <dbReference type="ARBA" id="ARBA00004229"/>
    </source>
</evidence>
<accession>A0AAW1P0K5</accession>
<evidence type="ECO:0000256" key="10">
    <source>
        <dbReference type="ARBA" id="ARBA00022840"/>
    </source>
</evidence>
<gene>
    <name evidence="14" type="ORF">WJX73_006598</name>
</gene>
<dbReference type="GO" id="GO:0005524">
    <property type="term" value="F:ATP binding"/>
    <property type="evidence" value="ECO:0007669"/>
    <property type="project" value="UniProtKB-UniRule"/>
</dbReference>
<evidence type="ECO:0000256" key="11">
    <source>
        <dbReference type="ARBA" id="ARBA00022946"/>
    </source>
</evidence>
<dbReference type="PANTHER" id="PTHR34378">
    <property type="entry name" value="GLUTAMATE--CYSTEINE LIGASE, CHLOROPLASTIC"/>
    <property type="match status" value="1"/>
</dbReference>
<evidence type="ECO:0000256" key="4">
    <source>
        <dbReference type="ARBA" id="ARBA00011153"/>
    </source>
</evidence>
<evidence type="ECO:0000256" key="8">
    <source>
        <dbReference type="ARBA" id="ARBA00022684"/>
    </source>
</evidence>